<protein>
    <submittedName>
        <fullName evidence="2">Uncharacterized protein</fullName>
    </submittedName>
</protein>
<dbReference type="EMBL" id="CP042425">
    <property type="protein sequence ID" value="QEL20485.1"/>
    <property type="molecule type" value="Genomic_DNA"/>
</dbReference>
<sequence length="65" mass="7266">MFPLMLVTLLASANPPSIVYVDDMLRPVPAEFIMPPPREGRGPCHREGAHRRPAPTHRHDGTQVE</sequence>
<keyword evidence="3" id="KW-1185">Reference proteome</keyword>
<evidence type="ECO:0000256" key="1">
    <source>
        <dbReference type="SAM" id="MobiDB-lite"/>
    </source>
</evidence>
<feature type="compositionally biased region" description="Basic and acidic residues" evidence="1">
    <location>
        <begin position="38"/>
        <end position="47"/>
    </location>
</feature>
<evidence type="ECO:0000313" key="2">
    <source>
        <dbReference type="EMBL" id="QEL20485.1"/>
    </source>
</evidence>
<dbReference type="AlphaFoldDB" id="A0A5C1APH4"/>
<gene>
    <name evidence="2" type="ORF">PX52LOC_07587</name>
</gene>
<evidence type="ECO:0000313" key="3">
    <source>
        <dbReference type="Proteomes" id="UP000324974"/>
    </source>
</evidence>
<feature type="region of interest" description="Disordered" evidence="1">
    <location>
        <begin position="34"/>
        <end position="65"/>
    </location>
</feature>
<organism evidence="2 3">
    <name type="scientific">Limnoglobus roseus</name>
    <dbReference type="NCBI Taxonomy" id="2598579"/>
    <lineage>
        <taxon>Bacteria</taxon>
        <taxon>Pseudomonadati</taxon>
        <taxon>Planctomycetota</taxon>
        <taxon>Planctomycetia</taxon>
        <taxon>Gemmatales</taxon>
        <taxon>Gemmataceae</taxon>
        <taxon>Limnoglobus</taxon>
    </lineage>
</organism>
<dbReference type="KEGG" id="lrs:PX52LOC_07587"/>
<reference evidence="3" key="1">
    <citation type="submission" date="2019-08" db="EMBL/GenBank/DDBJ databases">
        <title>Limnoglobus roseus gen. nov., sp. nov., a novel freshwater planctomycete with a giant genome from the family Gemmataceae.</title>
        <authorList>
            <person name="Kulichevskaya I.S."/>
            <person name="Naumoff D.G."/>
            <person name="Miroshnikov K."/>
            <person name="Ivanova A."/>
            <person name="Philippov D.A."/>
            <person name="Hakobyan A."/>
            <person name="Rijpstra I.C."/>
            <person name="Sinninghe Damste J.S."/>
            <person name="Liesack W."/>
            <person name="Dedysh S.N."/>
        </authorList>
    </citation>
    <scope>NUCLEOTIDE SEQUENCE [LARGE SCALE GENOMIC DNA]</scope>
    <source>
        <strain evidence="3">PX52</strain>
    </source>
</reference>
<accession>A0A5C1APH4</accession>
<proteinExistence type="predicted"/>
<dbReference type="Proteomes" id="UP000324974">
    <property type="component" value="Chromosome"/>
</dbReference>
<name>A0A5C1APH4_9BACT</name>